<dbReference type="InterPro" id="IPR000498">
    <property type="entry name" value="OmpA-like_TM_dom"/>
</dbReference>
<keyword evidence="2" id="KW-0626">Porin</keyword>
<evidence type="ECO:0000256" key="2">
    <source>
        <dbReference type="ARBA" id="ARBA00023114"/>
    </source>
</evidence>
<evidence type="ECO:0000256" key="3">
    <source>
        <dbReference type="SAM" id="SignalP"/>
    </source>
</evidence>
<evidence type="ECO:0000313" key="5">
    <source>
        <dbReference type="EMBL" id="CAA6827536.1"/>
    </source>
</evidence>
<keyword evidence="2" id="KW-0812">Transmembrane</keyword>
<dbReference type="GO" id="GO:0046930">
    <property type="term" value="C:pore complex"/>
    <property type="evidence" value="ECO:0007669"/>
    <property type="project" value="UniProtKB-KW"/>
</dbReference>
<dbReference type="Gene3D" id="2.40.160.20">
    <property type="match status" value="1"/>
</dbReference>
<name>A0A6S6U3N0_9GAMM</name>
<keyword evidence="3" id="KW-0732">Signal</keyword>
<feature type="signal peptide" evidence="3">
    <location>
        <begin position="1"/>
        <end position="24"/>
    </location>
</feature>
<dbReference type="GO" id="GO:0015288">
    <property type="term" value="F:porin activity"/>
    <property type="evidence" value="ECO:0007669"/>
    <property type="project" value="UniProtKB-KW"/>
</dbReference>
<dbReference type="Pfam" id="PF01389">
    <property type="entry name" value="OmpA_membrane"/>
    <property type="match status" value="1"/>
</dbReference>
<reference evidence="5" key="1">
    <citation type="submission" date="2020-01" db="EMBL/GenBank/DDBJ databases">
        <authorList>
            <person name="Meier V. D."/>
            <person name="Meier V D."/>
        </authorList>
    </citation>
    <scope>NUCLEOTIDE SEQUENCE</scope>
    <source>
        <strain evidence="5">HLG_WM_MAG_07</strain>
    </source>
</reference>
<dbReference type="EMBL" id="CACVAY010000140">
    <property type="protein sequence ID" value="CAA6827536.1"/>
    <property type="molecule type" value="Genomic_DNA"/>
</dbReference>
<keyword evidence="2" id="KW-0406">Ion transport</keyword>
<dbReference type="SUPFAM" id="SSF56925">
    <property type="entry name" value="OMPA-like"/>
    <property type="match status" value="1"/>
</dbReference>
<dbReference type="InterPro" id="IPR011250">
    <property type="entry name" value="OMP/PagP_B-barrel"/>
</dbReference>
<comment type="similarity">
    <text evidence="1">Belongs to the outer membrane OOP (TC 1.B.6) superfamily. OmpA family.</text>
</comment>
<organism evidence="5">
    <name type="scientific">uncultured Thiotrichaceae bacterium</name>
    <dbReference type="NCBI Taxonomy" id="298394"/>
    <lineage>
        <taxon>Bacteria</taxon>
        <taxon>Pseudomonadati</taxon>
        <taxon>Pseudomonadota</taxon>
        <taxon>Gammaproteobacteria</taxon>
        <taxon>Thiotrichales</taxon>
        <taxon>Thiotrichaceae</taxon>
        <taxon>environmental samples</taxon>
    </lineage>
</organism>
<gene>
    <name evidence="5" type="ORF">HELGO_WM8413</name>
</gene>
<protein>
    <recommendedName>
        <fullName evidence="4">Outer membrane protein OmpA-like transmembrane domain-containing protein</fullName>
    </recommendedName>
</protein>
<keyword evidence="2" id="KW-0813">Transport</keyword>
<sequence length="193" mass="20878">MNLLIKSAVSTAVLAIASTNIASAYDPFSFSNYQNPPSMPNQSAFYVGGSIGSMTADGFCNSCDDSDMGWKLFGGYDYSDVVAVEVGYNSLGKVKSTTQSSEVTGFSAAGVGKFKINDQIGVFGKAGIFKWDAENTNEDRNATDLMLGAGANYQYNDNIKLRAEWERFMDVETSTTSRSDLDYLSAGFTYQTM</sequence>
<proteinExistence type="inferred from homology"/>
<accession>A0A6S6U3N0</accession>
<feature type="domain" description="Outer membrane protein OmpA-like transmembrane" evidence="4">
    <location>
        <begin position="41"/>
        <end position="191"/>
    </location>
</feature>
<dbReference type="GO" id="GO:0009279">
    <property type="term" value="C:cell outer membrane"/>
    <property type="evidence" value="ECO:0007669"/>
    <property type="project" value="InterPro"/>
</dbReference>
<feature type="chain" id="PRO_5027888054" description="Outer membrane protein OmpA-like transmembrane domain-containing protein" evidence="3">
    <location>
        <begin position="25"/>
        <end position="193"/>
    </location>
</feature>
<dbReference type="AlphaFoldDB" id="A0A6S6U3N0"/>
<evidence type="ECO:0000256" key="1">
    <source>
        <dbReference type="ARBA" id="ARBA00005710"/>
    </source>
</evidence>
<evidence type="ECO:0000259" key="4">
    <source>
        <dbReference type="Pfam" id="PF01389"/>
    </source>
</evidence>